<dbReference type="PROSITE" id="PS51782">
    <property type="entry name" value="LYSM"/>
    <property type="match status" value="1"/>
</dbReference>
<feature type="domain" description="LysM" evidence="3">
    <location>
        <begin position="115"/>
        <end position="162"/>
    </location>
</feature>
<gene>
    <name evidence="4" type="ORF">A9404_07750</name>
</gene>
<accession>A0A191ZHC8</accession>
<dbReference type="CDD" id="cd00118">
    <property type="entry name" value="LysM"/>
    <property type="match status" value="1"/>
</dbReference>
<dbReference type="KEGG" id="haz:A9404_07750"/>
<sequence>MRSIRRILFILAIAELVGCSQLPTDLKSALSPTEPHAERKTMKSTDADAVVAKEHSDAPRQNIGQIIRLLEDGKQDEARKALKEFRANDPKNPVALSLQQQLEADPVKMLGKKARNYTVASGDTLGGLAERFLGNPLKFVILARYNHIARTKDLRVGQVLRIPTGPQHEEAPSETTEQTVQSETPTPAPVDTPPTKSEEKPETPEKPIVTAPESPSMKDAATLAQVRKYHEQALLAYRRQDLDQAISLWNKALALDPTYEPALGYRARALELRKRLNQLGGDSTH</sequence>
<dbReference type="InterPro" id="IPR036779">
    <property type="entry name" value="LysM_dom_sf"/>
</dbReference>
<dbReference type="Gene3D" id="3.10.350.10">
    <property type="entry name" value="LysM domain"/>
    <property type="match status" value="1"/>
</dbReference>
<dbReference type="AlphaFoldDB" id="A0A191ZHC8"/>
<evidence type="ECO:0000256" key="2">
    <source>
        <dbReference type="SAM" id="MobiDB-lite"/>
    </source>
</evidence>
<keyword evidence="1" id="KW-0802">TPR repeat</keyword>
<feature type="compositionally biased region" description="Basic and acidic residues" evidence="2">
    <location>
        <begin position="35"/>
        <end position="46"/>
    </location>
</feature>
<organism evidence="4 5">
    <name type="scientific">Halothiobacillus diazotrophicus</name>
    <dbReference type="NCBI Taxonomy" id="1860122"/>
    <lineage>
        <taxon>Bacteria</taxon>
        <taxon>Pseudomonadati</taxon>
        <taxon>Pseudomonadota</taxon>
        <taxon>Gammaproteobacteria</taxon>
        <taxon>Chromatiales</taxon>
        <taxon>Halothiobacillaceae</taxon>
        <taxon>Halothiobacillus</taxon>
    </lineage>
</organism>
<dbReference type="RefSeq" id="WP_066099849.1">
    <property type="nucleotide sequence ID" value="NZ_CP016027.1"/>
</dbReference>
<protein>
    <recommendedName>
        <fullName evidence="3">LysM domain-containing protein</fullName>
    </recommendedName>
</protein>
<dbReference type="Proteomes" id="UP000078596">
    <property type="component" value="Chromosome"/>
</dbReference>
<feature type="region of interest" description="Disordered" evidence="2">
    <location>
        <begin position="163"/>
        <end position="214"/>
    </location>
</feature>
<reference evidence="4 5" key="1">
    <citation type="submission" date="2016-06" db="EMBL/GenBank/DDBJ databases">
        <title>Insight into the functional genes involving in sulfur oxidation in Pearl River water.</title>
        <authorList>
            <person name="Luo J."/>
            <person name="Tan X."/>
            <person name="Lin W."/>
        </authorList>
    </citation>
    <scope>NUCLEOTIDE SEQUENCE [LARGE SCALE GENOMIC DNA]</scope>
    <source>
        <strain evidence="4 5">LS2</strain>
    </source>
</reference>
<evidence type="ECO:0000313" key="5">
    <source>
        <dbReference type="Proteomes" id="UP000078596"/>
    </source>
</evidence>
<evidence type="ECO:0000256" key="1">
    <source>
        <dbReference type="PROSITE-ProRule" id="PRU00339"/>
    </source>
</evidence>
<dbReference type="InterPro" id="IPR019734">
    <property type="entry name" value="TPR_rpt"/>
</dbReference>
<dbReference type="PROSITE" id="PS50005">
    <property type="entry name" value="TPR"/>
    <property type="match status" value="1"/>
</dbReference>
<dbReference type="EMBL" id="CP016027">
    <property type="protein sequence ID" value="ANJ67289.1"/>
    <property type="molecule type" value="Genomic_DNA"/>
</dbReference>
<keyword evidence="5" id="KW-1185">Reference proteome</keyword>
<dbReference type="Gene3D" id="1.25.40.10">
    <property type="entry name" value="Tetratricopeptide repeat domain"/>
    <property type="match status" value="1"/>
</dbReference>
<proteinExistence type="predicted"/>
<dbReference type="Pfam" id="PF01476">
    <property type="entry name" value="LysM"/>
    <property type="match status" value="1"/>
</dbReference>
<dbReference type="SUPFAM" id="SSF54106">
    <property type="entry name" value="LysM domain"/>
    <property type="match status" value="1"/>
</dbReference>
<evidence type="ECO:0000313" key="4">
    <source>
        <dbReference type="EMBL" id="ANJ67289.1"/>
    </source>
</evidence>
<dbReference type="InterPro" id="IPR011990">
    <property type="entry name" value="TPR-like_helical_dom_sf"/>
</dbReference>
<name>A0A191ZHC8_9GAMM</name>
<dbReference type="SUPFAM" id="SSF48452">
    <property type="entry name" value="TPR-like"/>
    <property type="match status" value="1"/>
</dbReference>
<dbReference type="InterPro" id="IPR018392">
    <property type="entry name" value="LysM"/>
</dbReference>
<feature type="repeat" description="TPR" evidence="1">
    <location>
        <begin position="226"/>
        <end position="259"/>
    </location>
</feature>
<dbReference type="SMART" id="SM00257">
    <property type="entry name" value="LysM"/>
    <property type="match status" value="1"/>
</dbReference>
<feature type="compositionally biased region" description="Basic and acidic residues" evidence="2">
    <location>
        <begin position="196"/>
        <end position="205"/>
    </location>
</feature>
<dbReference type="SMART" id="SM00028">
    <property type="entry name" value="TPR"/>
    <property type="match status" value="1"/>
</dbReference>
<feature type="compositionally biased region" description="Low complexity" evidence="2">
    <location>
        <begin position="173"/>
        <end position="185"/>
    </location>
</feature>
<evidence type="ECO:0000259" key="3">
    <source>
        <dbReference type="PROSITE" id="PS51782"/>
    </source>
</evidence>
<feature type="region of interest" description="Disordered" evidence="2">
    <location>
        <begin position="26"/>
        <end position="46"/>
    </location>
</feature>